<gene>
    <name evidence="6" type="ORF">SAMN05216201_11146</name>
</gene>
<dbReference type="Pfam" id="PF05901">
    <property type="entry name" value="Excalibur"/>
    <property type="match status" value="1"/>
</dbReference>
<evidence type="ECO:0000256" key="1">
    <source>
        <dbReference type="ARBA" id="ARBA00006429"/>
    </source>
</evidence>
<evidence type="ECO:0000313" key="6">
    <source>
        <dbReference type="EMBL" id="SEJ57369.1"/>
    </source>
</evidence>
<evidence type="ECO:0000256" key="2">
    <source>
        <dbReference type="ARBA" id="ARBA00022722"/>
    </source>
</evidence>
<dbReference type="STRING" id="915471.SAMN05216201_11146"/>
<keyword evidence="4" id="KW-0732">Signal</keyword>
<organism evidence="6 7">
    <name type="scientific">Pseudomonas linyingensis</name>
    <dbReference type="NCBI Taxonomy" id="915471"/>
    <lineage>
        <taxon>Bacteria</taxon>
        <taxon>Pseudomonadati</taxon>
        <taxon>Pseudomonadota</taxon>
        <taxon>Gammaproteobacteria</taxon>
        <taxon>Pseudomonadales</taxon>
        <taxon>Pseudomonadaceae</taxon>
        <taxon>Pseudomonas</taxon>
    </lineage>
</organism>
<dbReference type="OrthoDB" id="9800417at2"/>
<evidence type="ECO:0000256" key="3">
    <source>
        <dbReference type="ARBA" id="ARBA00022801"/>
    </source>
</evidence>
<sequence length="306" mass="33709">MRFSFIAASLLFALLSPAVFALQGIEAPRTFNEAKKVAWKLYAGRETTFYCGCEYKGNRVDLASCGYQPRKNANRAGRIEWEHVVPAWVIGHQRQCWQAGGRDNCTDNDPVFAAAEADLHNLVPSIGEVNEDRSNFALGMVTGKPTQYGACPMVVDFKAKTAMPPEHARGASARIYLYMADRYKLRLSNQDRRTYEAWNRQYPVSEWEKWRNQATACAMGWGNPFVGKVDLSSCSGNTQRVAGASSGSAFGGSAGGTSYSCSTRKTCGQMSSCSEAKHQLEQCGNSRLDQDNDGVPCESLCRQTSR</sequence>
<dbReference type="GO" id="GO:0016787">
    <property type="term" value="F:hydrolase activity"/>
    <property type="evidence" value="ECO:0007669"/>
    <property type="project" value="UniProtKB-KW"/>
</dbReference>
<dbReference type="Proteomes" id="UP000242930">
    <property type="component" value="Unassembled WGS sequence"/>
</dbReference>
<protein>
    <submittedName>
        <fullName evidence="6">Deoxyribonuclease-1</fullName>
    </submittedName>
</protein>
<dbReference type="GO" id="GO:0004518">
    <property type="term" value="F:nuclease activity"/>
    <property type="evidence" value="ECO:0007669"/>
    <property type="project" value="UniProtKB-KW"/>
</dbReference>
<evidence type="ECO:0000259" key="5">
    <source>
        <dbReference type="Pfam" id="PF05901"/>
    </source>
</evidence>
<dbReference type="PANTHER" id="PTHR33607">
    <property type="entry name" value="ENDONUCLEASE-1"/>
    <property type="match status" value="1"/>
</dbReference>
<keyword evidence="2" id="KW-0540">Nuclease</keyword>
<dbReference type="AlphaFoldDB" id="A0A1H6ZV68"/>
<reference evidence="7" key="1">
    <citation type="submission" date="2016-10" db="EMBL/GenBank/DDBJ databases">
        <authorList>
            <person name="Varghese N."/>
            <person name="Submissions S."/>
        </authorList>
    </citation>
    <scope>NUCLEOTIDE SEQUENCE [LARGE SCALE GENOMIC DNA]</scope>
    <source>
        <strain evidence="7">LMG 25967</strain>
    </source>
</reference>
<evidence type="ECO:0000313" key="7">
    <source>
        <dbReference type="Proteomes" id="UP000242930"/>
    </source>
</evidence>
<comment type="similarity">
    <text evidence="1">Belongs to the EndA/NucM nuclease family.</text>
</comment>
<keyword evidence="3" id="KW-0378">Hydrolase</keyword>
<accession>A0A1H6ZV68</accession>
<evidence type="ECO:0000256" key="4">
    <source>
        <dbReference type="SAM" id="SignalP"/>
    </source>
</evidence>
<feature type="domain" description="Excalibur calcium-binding" evidence="5">
    <location>
        <begin position="264"/>
        <end position="298"/>
    </location>
</feature>
<dbReference type="PANTHER" id="PTHR33607:SF2">
    <property type="entry name" value="ENDONUCLEASE-1"/>
    <property type="match status" value="1"/>
</dbReference>
<feature type="chain" id="PRO_5017469377" evidence="4">
    <location>
        <begin position="22"/>
        <end position="306"/>
    </location>
</feature>
<dbReference type="InterPro" id="IPR007346">
    <property type="entry name" value="Endonuclease-I"/>
</dbReference>
<dbReference type="SUPFAM" id="SSF54060">
    <property type="entry name" value="His-Me finger endonucleases"/>
    <property type="match status" value="1"/>
</dbReference>
<dbReference type="Pfam" id="PF04231">
    <property type="entry name" value="Endonuclease_1"/>
    <property type="match status" value="1"/>
</dbReference>
<dbReference type="InterPro" id="IPR044925">
    <property type="entry name" value="His-Me_finger_sf"/>
</dbReference>
<feature type="signal peptide" evidence="4">
    <location>
        <begin position="1"/>
        <end position="21"/>
    </location>
</feature>
<proteinExistence type="inferred from homology"/>
<keyword evidence="7" id="KW-1185">Reference proteome</keyword>
<name>A0A1H6ZV68_9PSED</name>
<dbReference type="InterPro" id="IPR008613">
    <property type="entry name" value="Excalibur_Ca-bd_domain"/>
</dbReference>
<dbReference type="EMBL" id="FNZE01000011">
    <property type="protein sequence ID" value="SEJ57369.1"/>
    <property type="molecule type" value="Genomic_DNA"/>
</dbReference>